<keyword evidence="2" id="KW-0677">Repeat</keyword>
<reference evidence="6" key="1">
    <citation type="journal article" date="2014" name="Genome Announc.">
        <title>De novo whole-genome sequence and genome annotation of Lichtheimia ramosa.</title>
        <authorList>
            <person name="Linde J."/>
            <person name="Schwartze V."/>
            <person name="Binder U."/>
            <person name="Lass-Florl C."/>
            <person name="Voigt K."/>
            <person name="Horn F."/>
        </authorList>
    </citation>
    <scope>NUCLEOTIDE SEQUENCE</scope>
    <source>
        <strain evidence="6">JMRC FSU:6197</strain>
    </source>
</reference>
<dbReference type="InterPro" id="IPR050872">
    <property type="entry name" value="PPR_P_subfamily"/>
</dbReference>
<dbReference type="PANTHER" id="PTHR46128:SF211">
    <property type="entry name" value="PENTACOTRIPEPTIDE-REPEAT REGION OF PRORP DOMAIN-CONTAINING PROTEIN"/>
    <property type="match status" value="1"/>
</dbReference>
<gene>
    <name evidence="6" type="ORF">LRAMOSA10495</name>
</gene>
<dbReference type="NCBIfam" id="TIGR00756">
    <property type="entry name" value="PPR"/>
    <property type="match status" value="1"/>
</dbReference>
<evidence type="ECO:0000256" key="1">
    <source>
        <dbReference type="ARBA" id="ARBA00007626"/>
    </source>
</evidence>
<dbReference type="PANTHER" id="PTHR46128">
    <property type="entry name" value="MITOCHONDRIAL GROUP I INTRON SPLICING FACTOR CCM1"/>
    <property type="match status" value="1"/>
</dbReference>
<feature type="domain" description="Pentatricopeptide repeat-containing protein-mitochondrial" evidence="5">
    <location>
        <begin position="202"/>
        <end position="301"/>
    </location>
</feature>
<dbReference type="PROSITE" id="PS51375">
    <property type="entry name" value="PPR"/>
    <property type="match status" value="3"/>
</dbReference>
<dbReference type="InterPro" id="IPR011990">
    <property type="entry name" value="TPR-like_helical_dom_sf"/>
</dbReference>
<dbReference type="OrthoDB" id="185373at2759"/>
<name>A0A077WP23_9FUNG</name>
<sequence>MTTSALARGGSKCAAACKHQNPLRPSFTRCRSTFVLPVVPSPITRHTDMLCLLAAAAASRATGASSSSSCTQRRHFTRSSSSSSAVVSATSSSSSTSTSTTPCALNDPSHNIFHPRRIGKGCDLNALFEYLRVQGHRLGPERVYKTLKSALYNASGYQADTAWRIYQMMREHGVSHRMGANNYGHLLNMLKYGDDWERMMIVLDHMRNQGTQVGPLHYGQVLFIMARHGQLESACKILKEMHDAGVPRQRSHLTSLALAVRSHHVSTKQHEAAAKVMMEVMQTEGIVIENRACAVMVSHLSRTSMDKTIEFLECLAQVQAISSNKDTPTTAIEGGGASVYNTHVYTSLISGLAHKGDATNAERLYNEMKQHRLRPTVATRVALAEAYGRAGEFDKALKLVGKRPNHAIMTSILSNAMRQGRWNLAHDLAESWMADKRIMNNTAADDKFRATLMWIKVKTGLDAAKMFFQRLYEEDASFVNAVMVNHLVMESGNQQKKEQVYDSFGLHRQLEDESPPSLLSHHFYVDALFKCRDVPAALAAFVEMRRYGVPDDITLAMVVRGLVMNDEDNMAWNVFRVMKKNGLQPNLYAYSSILKTFAKTQSPRWISKELSRLWPDLHAAITGDQQQQLPDMINNDFLGNPSHAYALFQEMTGFQRPNEYTYTTLIACFAKTSLARAADVFSHMCADGIKPTTQTYTAMLQGCAIFRNARMALVVFRHMREHQVTPNQKTWHYLLKALVRARVDRKKIDSVGRMARKAMDVS</sequence>
<dbReference type="Pfam" id="PF23276">
    <property type="entry name" value="TPR_24"/>
    <property type="match status" value="1"/>
</dbReference>
<dbReference type="Gene3D" id="1.25.40.10">
    <property type="entry name" value="Tetratricopeptide repeat domain"/>
    <property type="match status" value="4"/>
</dbReference>
<proteinExistence type="inferred from homology"/>
<dbReference type="Pfam" id="PF13041">
    <property type="entry name" value="PPR_2"/>
    <property type="match status" value="2"/>
</dbReference>
<dbReference type="AlphaFoldDB" id="A0A077WP23"/>
<organism evidence="6">
    <name type="scientific">Lichtheimia ramosa</name>
    <dbReference type="NCBI Taxonomy" id="688394"/>
    <lineage>
        <taxon>Eukaryota</taxon>
        <taxon>Fungi</taxon>
        <taxon>Fungi incertae sedis</taxon>
        <taxon>Mucoromycota</taxon>
        <taxon>Mucoromycotina</taxon>
        <taxon>Mucoromycetes</taxon>
        <taxon>Mucorales</taxon>
        <taxon>Lichtheimiaceae</taxon>
        <taxon>Lichtheimia</taxon>
    </lineage>
</organism>
<evidence type="ECO:0000259" key="5">
    <source>
        <dbReference type="Pfam" id="PF23276"/>
    </source>
</evidence>
<feature type="repeat" description="PPR" evidence="3">
    <location>
        <begin position="692"/>
        <end position="726"/>
    </location>
</feature>
<protein>
    <recommendedName>
        <fullName evidence="5">Pentatricopeptide repeat-containing protein-mitochondrial domain-containing protein</fullName>
    </recommendedName>
</protein>
<evidence type="ECO:0000256" key="2">
    <source>
        <dbReference type="ARBA" id="ARBA00022737"/>
    </source>
</evidence>
<dbReference type="EMBL" id="LK023329">
    <property type="protein sequence ID" value="CDS09135.1"/>
    <property type="molecule type" value="Genomic_DNA"/>
</dbReference>
<accession>A0A077WP23</accession>
<evidence type="ECO:0000256" key="3">
    <source>
        <dbReference type="PROSITE-ProRule" id="PRU00708"/>
    </source>
</evidence>
<dbReference type="InterPro" id="IPR002885">
    <property type="entry name" value="PPR_rpt"/>
</dbReference>
<dbReference type="InterPro" id="IPR057027">
    <property type="entry name" value="TPR_mt"/>
</dbReference>
<feature type="repeat" description="PPR" evidence="3">
    <location>
        <begin position="341"/>
        <end position="375"/>
    </location>
</feature>
<dbReference type="Pfam" id="PF13812">
    <property type="entry name" value="PPR_3"/>
    <property type="match status" value="1"/>
</dbReference>
<feature type="region of interest" description="Disordered" evidence="4">
    <location>
        <begin position="81"/>
        <end position="106"/>
    </location>
</feature>
<evidence type="ECO:0000313" key="6">
    <source>
        <dbReference type="EMBL" id="CDS09135.1"/>
    </source>
</evidence>
<feature type="compositionally biased region" description="Low complexity" evidence="4">
    <location>
        <begin position="81"/>
        <end position="101"/>
    </location>
</feature>
<evidence type="ECO:0000256" key="4">
    <source>
        <dbReference type="SAM" id="MobiDB-lite"/>
    </source>
</evidence>
<comment type="similarity">
    <text evidence="1">Belongs to the PPR family. P subfamily.</text>
</comment>
<feature type="repeat" description="PPR" evidence="3">
    <location>
        <begin position="551"/>
        <end position="585"/>
    </location>
</feature>